<feature type="chain" id="PRO_5042150480" evidence="1">
    <location>
        <begin position="26"/>
        <end position="65"/>
    </location>
</feature>
<keyword evidence="1" id="KW-0732">Signal</keyword>
<evidence type="ECO:0000313" key="3">
    <source>
        <dbReference type="Proteomes" id="UP001233999"/>
    </source>
</evidence>
<dbReference type="Proteomes" id="UP001233999">
    <property type="component" value="Unassembled WGS sequence"/>
</dbReference>
<gene>
    <name evidence="2" type="ORF">L9F63_018637</name>
</gene>
<proteinExistence type="predicted"/>
<comment type="caution">
    <text evidence="2">The sequence shown here is derived from an EMBL/GenBank/DDBJ whole genome shotgun (WGS) entry which is preliminary data.</text>
</comment>
<sequence length="65" mass="7459">TDFGSRSSSIRWTLFLFVVTNGSIANENSVFSLSANENSIFSLCIFVRIFYSMRTRITSNRHVFN</sequence>
<evidence type="ECO:0000313" key="2">
    <source>
        <dbReference type="EMBL" id="KAJ9587934.1"/>
    </source>
</evidence>
<name>A0AAD7ZW78_DIPPU</name>
<protein>
    <submittedName>
        <fullName evidence="2">Uncharacterized protein</fullName>
    </submittedName>
</protein>
<evidence type="ECO:0000256" key="1">
    <source>
        <dbReference type="SAM" id="SignalP"/>
    </source>
</evidence>
<accession>A0AAD7ZW78</accession>
<keyword evidence="3" id="KW-1185">Reference proteome</keyword>
<dbReference type="EMBL" id="JASPKZ010006047">
    <property type="protein sequence ID" value="KAJ9587934.1"/>
    <property type="molecule type" value="Genomic_DNA"/>
</dbReference>
<feature type="non-terminal residue" evidence="2">
    <location>
        <position position="1"/>
    </location>
</feature>
<dbReference type="AlphaFoldDB" id="A0AAD7ZW78"/>
<feature type="non-terminal residue" evidence="2">
    <location>
        <position position="65"/>
    </location>
</feature>
<feature type="signal peptide" evidence="1">
    <location>
        <begin position="1"/>
        <end position="25"/>
    </location>
</feature>
<reference evidence="2" key="1">
    <citation type="journal article" date="2023" name="IScience">
        <title>Live-bearing cockroach genome reveals convergent evolutionary mechanisms linked to viviparity in insects and beyond.</title>
        <authorList>
            <person name="Fouks B."/>
            <person name="Harrison M.C."/>
            <person name="Mikhailova A.A."/>
            <person name="Marchal E."/>
            <person name="English S."/>
            <person name="Carruthers M."/>
            <person name="Jennings E.C."/>
            <person name="Chiamaka E.L."/>
            <person name="Frigard R.A."/>
            <person name="Pippel M."/>
            <person name="Attardo G.M."/>
            <person name="Benoit J.B."/>
            <person name="Bornberg-Bauer E."/>
            <person name="Tobe S.S."/>
        </authorList>
    </citation>
    <scope>NUCLEOTIDE SEQUENCE</scope>
    <source>
        <strain evidence="2">Stay&amp;Tobe</strain>
    </source>
</reference>
<organism evidence="2 3">
    <name type="scientific">Diploptera punctata</name>
    <name type="common">Pacific beetle cockroach</name>
    <dbReference type="NCBI Taxonomy" id="6984"/>
    <lineage>
        <taxon>Eukaryota</taxon>
        <taxon>Metazoa</taxon>
        <taxon>Ecdysozoa</taxon>
        <taxon>Arthropoda</taxon>
        <taxon>Hexapoda</taxon>
        <taxon>Insecta</taxon>
        <taxon>Pterygota</taxon>
        <taxon>Neoptera</taxon>
        <taxon>Polyneoptera</taxon>
        <taxon>Dictyoptera</taxon>
        <taxon>Blattodea</taxon>
        <taxon>Blaberoidea</taxon>
        <taxon>Blaberidae</taxon>
        <taxon>Diplopterinae</taxon>
        <taxon>Diploptera</taxon>
    </lineage>
</organism>
<reference evidence="2" key="2">
    <citation type="submission" date="2023-05" db="EMBL/GenBank/DDBJ databases">
        <authorList>
            <person name="Fouks B."/>
        </authorList>
    </citation>
    <scope>NUCLEOTIDE SEQUENCE</scope>
    <source>
        <strain evidence="2">Stay&amp;Tobe</strain>
        <tissue evidence="2">Testes</tissue>
    </source>
</reference>